<name>A0AAW1RRZ0_9CHLO</name>
<protein>
    <submittedName>
        <fullName evidence="2">Uncharacterized protein</fullName>
    </submittedName>
</protein>
<feature type="signal peptide" evidence="1">
    <location>
        <begin position="1"/>
        <end position="23"/>
    </location>
</feature>
<feature type="chain" id="PRO_5043822432" evidence="1">
    <location>
        <begin position="24"/>
        <end position="125"/>
    </location>
</feature>
<reference evidence="2 3" key="1">
    <citation type="journal article" date="2024" name="Nat. Commun.">
        <title>Phylogenomics reveals the evolutionary origins of lichenization in chlorophyte algae.</title>
        <authorList>
            <person name="Puginier C."/>
            <person name="Libourel C."/>
            <person name="Otte J."/>
            <person name="Skaloud P."/>
            <person name="Haon M."/>
            <person name="Grisel S."/>
            <person name="Petersen M."/>
            <person name="Berrin J.G."/>
            <person name="Delaux P.M."/>
            <person name="Dal Grande F."/>
            <person name="Keller J."/>
        </authorList>
    </citation>
    <scope>NUCLEOTIDE SEQUENCE [LARGE SCALE GENOMIC DNA]</scope>
    <source>
        <strain evidence="2 3">SAG 245.80</strain>
    </source>
</reference>
<proteinExistence type="predicted"/>
<dbReference type="AlphaFoldDB" id="A0AAW1RRZ0"/>
<accession>A0AAW1RRZ0</accession>
<keyword evidence="1" id="KW-0732">Signal</keyword>
<dbReference type="EMBL" id="JALJOU010000025">
    <property type="protein sequence ID" value="KAK9836278.1"/>
    <property type="molecule type" value="Genomic_DNA"/>
</dbReference>
<organism evidence="2 3">
    <name type="scientific">Elliptochloris bilobata</name>
    <dbReference type="NCBI Taxonomy" id="381761"/>
    <lineage>
        <taxon>Eukaryota</taxon>
        <taxon>Viridiplantae</taxon>
        <taxon>Chlorophyta</taxon>
        <taxon>core chlorophytes</taxon>
        <taxon>Trebouxiophyceae</taxon>
        <taxon>Trebouxiophyceae incertae sedis</taxon>
        <taxon>Elliptochloris clade</taxon>
        <taxon>Elliptochloris</taxon>
    </lineage>
</organism>
<evidence type="ECO:0000313" key="2">
    <source>
        <dbReference type="EMBL" id="KAK9836278.1"/>
    </source>
</evidence>
<evidence type="ECO:0000313" key="3">
    <source>
        <dbReference type="Proteomes" id="UP001445335"/>
    </source>
</evidence>
<comment type="caution">
    <text evidence="2">The sequence shown here is derived from an EMBL/GenBank/DDBJ whole genome shotgun (WGS) entry which is preliminary data.</text>
</comment>
<dbReference type="Proteomes" id="UP001445335">
    <property type="component" value="Unassembled WGS sequence"/>
</dbReference>
<gene>
    <name evidence="2" type="ORF">WJX81_001529</name>
</gene>
<sequence>MAPSWMLAVVVAALALLAQSICASRELQQSTPELHRAKNDAGICYSAEGYFGNPNRKECQQVGQYKFYYTCCEERKPDDAVNRLFDPSTYRRVFGGNDCLQQPDSLVSKCRGSKDHEFCCTRKRA</sequence>
<evidence type="ECO:0000256" key="1">
    <source>
        <dbReference type="SAM" id="SignalP"/>
    </source>
</evidence>
<keyword evidence="3" id="KW-1185">Reference proteome</keyword>